<proteinExistence type="predicted"/>
<keyword evidence="2" id="KW-1185">Reference proteome</keyword>
<dbReference type="Proteomes" id="UP000194141">
    <property type="component" value="Unassembled WGS sequence"/>
</dbReference>
<organism evidence="1 2">
    <name type="scientific">Desulfurella amilsii</name>
    <dbReference type="NCBI Taxonomy" id="1562698"/>
    <lineage>
        <taxon>Bacteria</taxon>
        <taxon>Pseudomonadati</taxon>
        <taxon>Campylobacterota</taxon>
        <taxon>Desulfurellia</taxon>
        <taxon>Desulfurellales</taxon>
        <taxon>Desulfurellaceae</taxon>
        <taxon>Desulfurella</taxon>
    </lineage>
</organism>
<evidence type="ECO:0000313" key="1">
    <source>
        <dbReference type="EMBL" id="OSS41100.1"/>
    </source>
</evidence>
<reference evidence="1 2" key="1">
    <citation type="journal article" date="2017" name="Front. Microbiol.">
        <title>Genome Sequence of Desulfurella amilsii Strain TR1 and Comparative Genomics of Desulfurellaceae Family.</title>
        <authorList>
            <person name="Florentino A.P."/>
            <person name="Stams A.J."/>
            <person name="Sanchez-Andrea I."/>
        </authorList>
    </citation>
    <scope>NUCLEOTIDE SEQUENCE [LARGE SCALE GENOMIC DNA]</scope>
    <source>
        <strain evidence="1 2">TR1</strain>
    </source>
</reference>
<comment type="caution">
    <text evidence="1">The sequence shown here is derived from an EMBL/GenBank/DDBJ whole genome shotgun (WGS) entry which is preliminary data.</text>
</comment>
<evidence type="ECO:0000313" key="2">
    <source>
        <dbReference type="Proteomes" id="UP000194141"/>
    </source>
</evidence>
<dbReference type="EMBL" id="MDSU01000020">
    <property type="protein sequence ID" value="OSS41100.1"/>
    <property type="molecule type" value="Genomic_DNA"/>
</dbReference>
<sequence>MRLVFKHEITFILVKPANKKLKIFDLTKEYILKINSIFGAGALK</sequence>
<accession>A0A1X4XU91</accession>
<protein>
    <submittedName>
        <fullName evidence="1">Uncharacterized protein</fullName>
    </submittedName>
</protein>
<name>A0A1X4XU91_9BACT</name>
<dbReference type="AlphaFoldDB" id="A0A1X4XU91"/>
<gene>
    <name evidence="1" type="ORF">DESAMIL20_2038</name>
</gene>